<accession>A0ABT0DIJ5</accession>
<dbReference type="Pfam" id="PF04632">
    <property type="entry name" value="FUSC"/>
    <property type="match status" value="1"/>
</dbReference>
<keyword evidence="2 5" id="KW-0812">Transmembrane</keyword>
<dbReference type="PANTHER" id="PTHR31086">
    <property type="entry name" value="ALUMINUM-ACTIVATED MALATE TRANSPORTER 10"/>
    <property type="match status" value="1"/>
</dbReference>
<keyword evidence="7" id="KW-1185">Reference proteome</keyword>
<name>A0ABT0DIJ5_9HYPH</name>
<feature type="transmembrane region" description="Helical" evidence="5">
    <location>
        <begin position="388"/>
        <end position="407"/>
    </location>
</feature>
<evidence type="ECO:0000256" key="4">
    <source>
        <dbReference type="ARBA" id="ARBA00023136"/>
    </source>
</evidence>
<feature type="transmembrane region" description="Helical" evidence="5">
    <location>
        <begin position="162"/>
        <end position="181"/>
    </location>
</feature>
<reference evidence="7" key="1">
    <citation type="submission" date="2023-07" db="EMBL/GenBank/DDBJ databases">
        <title>Ancylobacter moscoviensis sp. nov., facultatively methylotrophic bacteria from activated sludge and the reclassification of Starkeya novella (Starkey 1934) Kelly et al. 2000 as Ancylobacter novellus comb. nov., Starkeya koreensis Im et al. 2006 as Ancylobacter koreensis comb.nov., Angulomicrobium tetraedrale Vasil'eva et al. 1986 as Ancylobacter tetraedralis comb. nov., Angulomicrobium amanitiforme Fritz et al. 2004 as Ancylobacter amanitiformis comb. nov. and Methylorhabdus multivorans Doronina et al. 1996 as Ancylobacter multivorans comb. nov. and emended description of the genus Ancylobacter.</title>
        <authorList>
            <person name="Doronina N."/>
            <person name="Chemodurova A."/>
            <person name="Grouzdev D."/>
            <person name="Koziaeva V."/>
            <person name="Shi W."/>
            <person name="Wu L."/>
            <person name="Kaparullina E."/>
        </authorList>
    </citation>
    <scope>NUCLEOTIDE SEQUENCE [LARGE SCALE GENOMIC DNA]</scope>
    <source>
        <strain evidence="7">Jip08</strain>
    </source>
</reference>
<sequence>MSAPRPPAEETRAGPWFPSSPVDLGWRNVVFALRTAAAALAALAIAYWMELSDPQWATLTVYLLAQPTVGAAVAKGAWRTLGTLAGGLAGLVIVALFSQAAELMVGVTALAIGTCFYVGARLRNYAAYAVMLAGYTMLLVAYEGSLDPLNAWTVAADRTGEILIGIACITAASTIVVPRYAGDALREGLAGTFSGLARYVATAMRLSEPPAVFAALRQRMVAGVVSFDALRSYALFEAPEMRANGPALARSVREFLVVLAVARGVYFRLDAFQKDGQAVLERMRPALDGAVARLEAIAADPAALSDPHHTRRELLAARAQIAATAGELEAMAGQAPFEPLANGVLIMRRAGDLLHGLSMVVVTEAASLRRDARAPAARRAAMPAEGRGEALLIALRAALAIVTLSAIWMATAWSSGFSFVAGGAIMLFFAVNQDNPIPAARTFLVWSMAGIAAAYALMVLVLPALEGFEALAAALMLVLLPAGLMAGTPSRAWGGIALGGFTISQAGTGNVFTPDELAFFNNALALLLGMVVCLALLAAMPVNSRARRGQCWQRAIGELLPAVARGKVQPRRAAGEIVTMLAGLLPRLSLDRLRDEDFFRGTLGTSSCAVELGRLIGVAADRATPPETAHTLAGFLGAFAGALERLAASRADRPARVAEAEALVAEARAALAAQMPSAPGEEARAVLRAGASLRFIADRFDIDRPYLLRSFAEG</sequence>
<dbReference type="Proteomes" id="UP001202867">
    <property type="component" value="Unassembled WGS sequence"/>
</dbReference>
<gene>
    <name evidence="6" type="ORF">MWN33_03545</name>
</gene>
<feature type="transmembrane region" description="Helical" evidence="5">
    <location>
        <begin position="55"/>
        <end position="74"/>
    </location>
</feature>
<evidence type="ECO:0000256" key="5">
    <source>
        <dbReference type="SAM" id="Phobius"/>
    </source>
</evidence>
<keyword evidence="3 5" id="KW-1133">Transmembrane helix</keyword>
<feature type="transmembrane region" description="Helical" evidence="5">
    <location>
        <begin position="103"/>
        <end position="120"/>
    </location>
</feature>
<dbReference type="EMBL" id="JALKCG010000001">
    <property type="protein sequence ID" value="MCK0207103.1"/>
    <property type="molecule type" value="Genomic_DNA"/>
</dbReference>
<evidence type="ECO:0000256" key="3">
    <source>
        <dbReference type="ARBA" id="ARBA00022989"/>
    </source>
</evidence>
<feature type="transmembrane region" description="Helical" evidence="5">
    <location>
        <begin position="443"/>
        <end position="462"/>
    </location>
</feature>
<evidence type="ECO:0000256" key="1">
    <source>
        <dbReference type="ARBA" id="ARBA00004141"/>
    </source>
</evidence>
<evidence type="ECO:0000313" key="6">
    <source>
        <dbReference type="EMBL" id="MCK0207103.1"/>
    </source>
</evidence>
<keyword evidence="4 5" id="KW-0472">Membrane</keyword>
<dbReference type="InterPro" id="IPR006726">
    <property type="entry name" value="PHBA_efflux_AaeB/fusaric-R"/>
</dbReference>
<feature type="transmembrane region" description="Helical" evidence="5">
    <location>
        <begin position="518"/>
        <end position="539"/>
    </location>
</feature>
<feature type="transmembrane region" description="Helical" evidence="5">
    <location>
        <begin position="493"/>
        <end position="512"/>
    </location>
</feature>
<proteinExistence type="predicted"/>
<organism evidence="6 7">
    <name type="scientific">Ancylobacter koreensis</name>
    <dbReference type="NCBI Taxonomy" id="266121"/>
    <lineage>
        <taxon>Bacteria</taxon>
        <taxon>Pseudomonadati</taxon>
        <taxon>Pseudomonadota</taxon>
        <taxon>Alphaproteobacteria</taxon>
        <taxon>Hyphomicrobiales</taxon>
        <taxon>Xanthobacteraceae</taxon>
        <taxon>Ancylobacter</taxon>
    </lineage>
</organism>
<feature type="transmembrane region" description="Helical" evidence="5">
    <location>
        <begin position="29"/>
        <end position="49"/>
    </location>
</feature>
<feature type="transmembrane region" description="Helical" evidence="5">
    <location>
        <begin position="468"/>
        <end position="486"/>
    </location>
</feature>
<feature type="transmembrane region" description="Helical" evidence="5">
    <location>
        <begin position="413"/>
        <end position="431"/>
    </location>
</feature>
<comment type="caution">
    <text evidence="6">The sequence shown here is derived from an EMBL/GenBank/DDBJ whole genome shotgun (WGS) entry which is preliminary data.</text>
</comment>
<dbReference type="RefSeq" id="WP_247198821.1">
    <property type="nucleotide sequence ID" value="NZ_JALKCG010000001.1"/>
</dbReference>
<evidence type="ECO:0000256" key="2">
    <source>
        <dbReference type="ARBA" id="ARBA00022692"/>
    </source>
</evidence>
<feature type="transmembrane region" description="Helical" evidence="5">
    <location>
        <begin position="125"/>
        <end position="142"/>
    </location>
</feature>
<comment type="subcellular location">
    <subcellularLocation>
        <location evidence="1">Membrane</location>
        <topology evidence="1">Multi-pass membrane protein</topology>
    </subcellularLocation>
</comment>
<evidence type="ECO:0000313" key="7">
    <source>
        <dbReference type="Proteomes" id="UP001202867"/>
    </source>
</evidence>
<protein>
    <submittedName>
        <fullName evidence="6">FUSC family protein</fullName>
    </submittedName>
</protein>